<organism evidence="2 3">
    <name type="scientific">Cryptosporidium xiaoi</name>
    <dbReference type="NCBI Taxonomy" id="659607"/>
    <lineage>
        <taxon>Eukaryota</taxon>
        <taxon>Sar</taxon>
        <taxon>Alveolata</taxon>
        <taxon>Apicomplexa</taxon>
        <taxon>Conoidasida</taxon>
        <taxon>Coccidia</taxon>
        <taxon>Eucoccidiorida</taxon>
        <taxon>Eimeriorina</taxon>
        <taxon>Cryptosporidiidae</taxon>
        <taxon>Cryptosporidium</taxon>
    </lineage>
</organism>
<evidence type="ECO:0000313" key="3">
    <source>
        <dbReference type="Proteomes" id="UP001311799"/>
    </source>
</evidence>
<comment type="caution">
    <text evidence="2">The sequence shown here is derived from an EMBL/GenBank/DDBJ whole genome shotgun (WGS) entry which is preliminary data.</text>
</comment>
<evidence type="ECO:0000256" key="1">
    <source>
        <dbReference type="SAM" id="SignalP"/>
    </source>
</evidence>
<dbReference type="Proteomes" id="UP001311799">
    <property type="component" value="Unassembled WGS sequence"/>
</dbReference>
<reference evidence="2 3" key="1">
    <citation type="submission" date="2023-10" db="EMBL/GenBank/DDBJ databases">
        <title>Comparative genomics analysis reveals potential genetic determinants of host preference in Cryptosporidium xiaoi.</title>
        <authorList>
            <person name="Xiao L."/>
            <person name="Li J."/>
        </authorList>
    </citation>
    <scope>NUCLEOTIDE SEQUENCE [LARGE SCALE GENOMIC DNA]</scope>
    <source>
        <strain evidence="2 3">52996</strain>
    </source>
</reference>
<gene>
    <name evidence="2" type="ORF">RS030_203231</name>
</gene>
<proteinExistence type="predicted"/>
<feature type="signal peptide" evidence="1">
    <location>
        <begin position="1"/>
        <end position="25"/>
    </location>
</feature>
<accession>A0AAV9XXQ5</accession>
<evidence type="ECO:0000313" key="2">
    <source>
        <dbReference type="EMBL" id="KAK6589412.1"/>
    </source>
</evidence>
<dbReference type="AlphaFoldDB" id="A0AAV9XXQ5"/>
<name>A0AAV9XXQ5_9CRYT</name>
<dbReference type="EMBL" id="JAWDEY010000012">
    <property type="protein sequence ID" value="KAK6589412.1"/>
    <property type="molecule type" value="Genomic_DNA"/>
</dbReference>
<protein>
    <submittedName>
        <fullName evidence="2">Uncharacterized protein</fullName>
    </submittedName>
</protein>
<keyword evidence="1" id="KW-0732">Signal</keyword>
<feature type="chain" id="PRO_5043317511" evidence="1">
    <location>
        <begin position="26"/>
        <end position="602"/>
    </location>
</feature>
<keyword evidence="3" id="KW-1185">Reference proteome</keyword>
<sequence>MKYNISLNKKLILLLIIARSNIIISQPSEIARYRHDYSGSSSPGEMYGPQKLKTDYKPIPWKDKFPRYGINVTDILKLHKMTQKEPTFDPILTKKKENGYSPRVPELLRPIQVRCPKGWSPWGPMCIAEVSLGPRTECFGDHSRFVSAPSGTTPKQTSMFPGICQEKRVIGPSLSCPLGMKLRLRYESETNAETGEVTPNVISWACEGYKIIPYSSLNGGLCPAGYSRSIEGCKAFQVIPPNAVCPKNSEPSYIESNFALYQKSEMVCTITRYTKGRIWCPKGFNVISPPEVLDKYEFGEEISEDFAYKVITGTYTREEKEDQYSDILESEMDLIMYTNEISGDKNIVNKTSKSFHSFINNLRESQANIQIAEMQGMSTGTIHNFTGVDVNLSNSSVSQYYSNNGTLYNIPELKELSEKINLLFQNNLIEVENEYEKKKRDNFSFENESNLNNWINMRKLQTMPGGGSIEEQLFEPGLVREVEYGPLSGLTMGTYGDVYGKETEEEILLTGNLGQIMGNNEPTSSPFPQQLRERQVDTREPVCSLIVAVHSSECSPLQCKNPFLKELNHILRDWVVFVLEADPDTGSNLIPSGKDLPFTAPG</sequence>